<name>A0A5C8JIN1_9BACT</name>
<dbReference type="InterPro" id="IPR015068">
    <property type="entry name" value="DUF1877"/>
</dbReference>
<dbReference type="InterPro" id="IPR035944">
    <property type="entry name" value="YfbM-like_sf"/>
</dbReference>
<keyword evidence="2" id="KW-1185">Reference proteome</keyword>
<proteinExistence type="predicted"/>
<accession>A0A5C8JIN1</accession>
<dbReference type="Gene3D" id="3.40.1760.10">
    <property type="entry name" value="YfbM-like super family"/>
    <property type="match status" value="1"/>
</dbReference>
<organism evidence="1 2">
    <name type="scientific">Pontibacter qinzhouensis</name>
    <dbReference type="NCBI Taxonomy" id="2603253"/>
    <lineage>
        <taxon>Bacteria</taxon>
        <taxon>Pseudomonadati</taxon>
        <taxon>Bacteroidota</taxon>
        <taxon>Cytophagia</taxon>
        <taxon>Cytophagales</taxon>
        <taxon>Hymenobacteraceae</taxon>
        <taxon>Pontibacter</taxon>
    </lineage>
</organism>
<sequence>MIGNLLRVTNSELEKYIQDSSLLENRVYDDEAEEDSNLVDIDKSWEGILFLLTGQNLENSDHPLARALFSGQFIDKDQDLGYGPAQYLTPGQVKEVNAEISKLTIDEISKNYDPKKMSELDIYPNIWNEEESLEYLTDYFRTLQEVYLKAAQYNQAVITFLN</sequence>
<protein>
    <submittedName>
        <fullName evidence="1">DUF1877 family protein</fullName>
    </submittedName>
</protein>
<evidence type="ECO:0000313" key="1">
    <source>
        <dbReference type="EMBL" id="TXK36866.1"/>
    </source>
</evidence>
<gene>
    <name evidence="1" type="ORF">FVR03_16600</name>
</gene>
<dbReference type="EMBL" id="VRTY01000069">
    <property type="protein sequence ID" value="TXK36866.1"/>
    <property type="molecule type" value="Genomic_DNA"/>
</dbReference>
<dbReference type="AlphaFoldDB" id="A0A5C8JIN1"/>
<reference evidence="1 2" key="1">
    <citation type="submission" date="2019-08" db="EMBL/GenBank/DDBJ databases">
        <authorList>
            <person name="Shi S."/>
        </authorList>
    </citation>
    <scope>NUCLEOTIDE SEQUENCE [LARGE SCALE GENOMIC DNA]</scope>
    <source>
        <strain evidence="1 2">GY10130</strain>
    </source>
</reference>
<dbReference type="OrthoDB" id="289289at2"/>
<dbReference type="Proteomes" id="UP000321926">
    <property type="component" value="Unassembled WGS sequence"/>
</dbReference>
<evidence type="ECO:0000313" key="2">
    <source>
        <dbReference type="Proteomes" id="UP000321926"/>
    </source>
</evidence>
<dbReference type="SUPFAM" id="SSF111069">
    <property type="entry name" value="Hypothetical protein yfbM"/>
    <property type="match status" value="1"/>
</dbReference>
<dbReference type="Pfam" id="PF08974">
    <property type="entry name" value="DUF1877"/>
    <property type="match status" value="1"/>
</dbReference>
<comment type="caution">
    <text evidence="1">The sequence shown here is derived from an EMBL/GenBank/DDBJ whole genome shotgun (WGS) entry which is preliminary data.</text>
</comment>